<reference evidence="1 3" key="1">
    <citation type="submission" date="2018-02" db="EMBL/GenBank/DDBJ databases">
        <title>Subsurface microbial communities from deep shales in Ohio and West Virginia, USA.</title>
        <authorList>
            <person name="Wrighton K."/>
        </authorList>
    </citation>
    <scope>NUCLEOTIDE SEQUENCE [LARGE SCALE GENOMIC DNA]</scope>
    <source>
        <strain evidence="1 3">DSM 10369</strain>
    </source>
</reference>
<dbReference type="Proteomes" id="UP000273978">
    <property type="component" value="Unassembled WGS sequence"/>
</dbReference>
<name>A0A314ZTD5_9EURY</name>
<dbReference type="GO" id="GO:0008168">
    <property type="term" value="F:methyltransferase activity"/>
    <property type="evidence" value="ECO:0007669"/>
    <property type="project" value="UniProtKB-KW"/>
</dbReference>
<protein>
    <submittedName>
        <fullName evidence="2">Class I SAM-dependent methyltransferase</fullName>
    </submittedName>
    <submittedName>
        <fullName evidence="1">Methyltransferase family protein</fullName>
    </submittedName>
</protein>
<dbReference type="AlphaFoldDB" id="A0A314ZTD5"/>
<dbReference type="CDD" id="cd02440">
    <property type="entry name" value="AdoMet_MTases"/>
    <property type="match status" value="1"/>
</dbReference>
<proteinExistence type="predicted"/>
<dbReference type="Pfam" id="PF13489">
    <property type="entry name" value="Methyltransf_23"/>
    <property type="match status" value="1"/>
</dbReference>
<accession>A0A314ZTD5</accession>
<keyword evidence="1" id="KW-0808">Transferase</keyword>
<comment type="caution">
    <text evidence="1">The sequence shown here is derived from an EMBL/GenBank/DDBJ whole genome shotgun (WGS) entry which is preliminary data.</text>
</comment>
<evidence type="ECO:0000313" key="3">
    <source>
        <dbReference type="Proteomes" id="UP000251060"/>
    </source>
</evidence>
<keyword evidence="1" id="KW-0489">Methyltransferase</keyword>
<dbReference type="Gene3D" id="3.40.50.150">
    <property type="entry name" value="Vaccinia Virus protein VP39"/>
    <property type="match status" value="1"/>
</dbReference>
<organism evidence="1 3">
    <name type="scientific">Methanohalophilus euhalobius</name>
    <dbReference type="NCBI Taxonomy" id="51203"/>
    <lineage>
        <taxon>Archaea</taxon>
        <taxon>Methanobacteriati</taxon>
        <taxon>Methanobacteriota</taxon>
        <taxon>Stenosarchaea group</taxon>
        <taxon>Methanomicrobia</taxon>
        <taxon>Methanosarcinales</taxon>
        <taxon>Methanosarcinaceae</taxon>
        <taxon>Methanohalophilus</taxon>
    </lineage>
</organism>
<dbReference type="RefSeq" id="WP_105460294.1">
    <property type="nucleotide sequence ID" value="NZ_PVBU01000003.1"/>
</dbReference>
<dbReference type="Proteomes" id="UP000251060">
    <property type="component" value="Unassembled WGS sequence"/>
</dbReference>
<dbReference type="PANTHER" id="PTHR43861">
    <property type="entry name" value="TRANS-ACONITATE 2-METHYLTRANSFERASE-RELATED"/>
    <property type="match status" value="1"/>
</dbReference>
<evidence type="ECO:0000313" key="1">
    <source>
        <dbReference type="EMBL" id="PQV43135.1"/>
    </source>
</evidence>
<evidence type="ECO:0000313" key="2">
    <source>
        <dbReference type="EMBL" id="RNI09302.1"/>
    </source>
</evidence>
<dbReference type="SUPFAM" id="SSF53335">
    <property type="entry name" value="S-adenosyl-L-methionine-dependent methyltransferases"/>
    <property type="match status" value="1"/>
</dbReference>
<gene>
    <name evidence="1" type="ORF">B0H22_103147</name>
    <name evidence="2" type="ORF">EDD83_04915</name>
</gene>
<dbReference type="GO" id="GO:0032259">
    <property type="term" value="P:methylation"/>
    <property type="evidence" value="ECO:0007669"/>
    <property type="project" value="UniProtKB-KW"/>
</dbReference>
<dbReference type="PANTHER" id="PTHR43861:SF6">
    <property type="entry name" value="METHYLTRANSFERASE TYPE 11"/>
    <property type="match status" value="1"/>
</dbReference>
<evidence type="ECO:0000313" key="4">
    <source>
        <dbReference type="Proteomes" id="UP000273978"/>
    </source>
</evidence>
<sequence>MKEDIDGGNLYNKYESKNPLVKFLMKMYLNDFDSLIYPIKNEIESTFEIGCGEGYLTKHIRDMGIPIEGADVSERVVEHAREIHPSINFTVKSIYEVSNYNKKHDLILASEVLEHLEKPEHAIDELKEATTKYIFLSVPNEPFFRMANVLRLKYLNDLGNTPGHINHWSYKSFKKFIENNSLKIVSSKISTLWLMALCEVEE</sequence>
<dbReference type="InterPro" id="IPR029063">
    <property type="entry name" value="SAM-dependent_MTases_sf"/>
</dbReference>
<dbReference type="EMBL" id="PVBU01000003">
    <property type="protein sequence ID" value="PQV43135.1"/>
    <property type="molecule type" value="Genomic_DNA"/>
</dbReference>
<dbReference type="EMBL" id="RJJF01000015">
    <property type="protein sequence ID" value="RNI09302.1"/>
    <property type="molecule type" value="Genomic_DNA"/>
</dbReference>
<reference evidence="2 4" key="2">
    <citation type="submission" date="2018-10" db="EMBL/GenBank/DDBJ databases">
        <title>Cultivation of a novel Methanohalophilus strain from Kebrit Deep of the Red Sea and a genomic comparison of members of the genus Methanohalophilus.</title>
        <authorList>
            <person name="Guan Y."/>
            <person name="Ngugi D.K."/>
            <person name="Stingl U."/>
        </authorList>
    </citation>
    <scope>NUCLEOTIDE SEQUENCE [LARGE SCALE GENOMIC DNA]</scope>
    <source>
        <strain evidence="2 4">DSM 10369</strain>
    </source>
</reference>